<evidence type="ECO:0000256" key="7">
    <source>
        <dbReference type="RuleBase" id="RU003792"/>
    </source>
</evidence>
<comment type="catalytic activity">
    <reaction evidence="4 7">
        <text>uridine(38/39/40) in tRNA = pseudouridine(38/39/40) in tRNA</text>
        <dbReference type="Rhea" id="RHEA:22376"/>
        <dbReference type="Rhea" id="RHEA-COMP:10085"/>
        <dbReference type="Rhea" id="RHEA-COMP:10087"/>
        <dbReference type="ChEBI" id="CHEBI:65314"/>
        <dbReference type="ChEBI" id="CHEBI:65315"/>
        <dbReference type="EC" id="5.4.99.12"/>
    </reaction>
</comment>
<dbReference type="OrthoDB" id="9811823at2"/>
<dbReference type="EMBL" id="QWFX01000016">
    <property type="protein sequence ID" value="RIJ26708.1"/>
    <property type="molecule type" value="Genomic_DNA"/>
</dbReference>
<dbReference type="InterPro" id="IPR020103">
    <property type="entry name" value="PsdUridine_synth_cat_dom_sf"/>
</dbReference>
<feature type="binding site" evidence="4 6">
    <location>
        <position position="112"/>
    </location>
    <ligand>
        <name>substrate</name>
    </ligand>
</feature>
<feature type="active site" description="Nucleophile" evidence="4 5">
    <location>
        <position position="53"/>
    </location>
</feature>
<comment type="caution">
    <text evidence="4">Lacks conserved residue(s) required for the propagation of feature annotation.</text>
</comment>
<evidence type="ECO:0000256" key="5">
    <source>
        <dbReference type="PIRSR" id="PIRSR001430-1"/>
    </source>
</evidence>
<dbReference type="PANTHER" id="PTHR11142">
    <property type="entry name" value="PSEUDOURIDYLATE SYNTHASE"/>
    <property type="match status" value="1"/>
</dbReference>
<dbReference type="InterPro" id="IPR001406">
    <property type="entry name" value="PsdUridine_synth_TruA"/>
</dbReference>
<dbReference type="AlphaFoldDB" id="A0A399R5U7"/>
<proteinExistence type="inferred from homology"/>
<dbReference type="EC" id="5.4.99.12" evidence="4"/>
<comment type="similarity">
    <text evidence="1 4 7">Belongs to the tRNA pseudouridine synthase TruA family.</text>
</comment>
<dbReference type="Gene3D" id="3.30.70.580">
    <property type="entry name" value="Pseudouridine synthase I, catalytic domain, N-terminal subdomain"/>
    <property type="match status" value="1"/>
</dbReference>
<sequence>MSQRVRLLIEYDGRPFYGWQRQDDQPTVQGALEDACAMLDGAPVLVQGAGRTDAGVHATGQVAHIDLLKPRPIRKIADALNFHLRPKPVAVLKAEEVDQNFHARFSATGRAYRYIIVNRRADLTVDKGLVWRVPQQLDTDAMQAAARHLIGEHDFSTFRDAECQAASPVKTLDTLEVHRMAGRVEITATARSFLHRQVRSIVGSLVEVGRGVRDPGWMKEILEACERSACGPVAPPDGLYLERVMYEDHPWGQATGK</sequence>
<evidence type="ECO:0000313" key="9">
    <source>
        <dbReference type="EMBL" id="RIJ26708.1"/>
    </source>
</evidence>
<feature type="domain" description="Pseudouridine synthase I TruA alpha/beta" evidence="8">
    <location>
        <begin position="9"/>
        <end position="105"/>
    </location>
</feature>
<dbReference type="InterPro" id="IPR020097">
    <property type="entry name" value="PsdUridine_synth_TruA_a/b_dom"/>
</dbReference>
<evidence type="ECO:0000313" key="10">
    <source>
        <dbReference type="Proteomes" id="UP000266385"/>
    </source>
</evidence>
<dbReference type="FunFam" id="3.30.70.580:FF:000001">
    <property type="entry name" value="tRNA pseudouridine synthase A"/>
    <property type="match status" value="1"/>
</dbReference>
<evidence type="ECO:0000256" key="2">
    <source>
        <dbReference type="ARBA" id="ARBA00022694"/>
    </source>
</evidence>
<reference evidence="9 10" key="1">
    <citation type="submission" date="2018-08" db="EMBL/GenBank/DDBJ databases">
        <title>Henriciella mobilis sp. nov., isolated from seawater.</title>
        <authorList>
            <person name="Cheng H."/>
            <person name="Wu Y.-H."/>
            <person name="Xu X.-W."/>
            <person name="Guo L.-L."/>
        </authorList>
    </citation>
    <scope>NUCLEOTIDE SEQUENCE [LARGE SCALE GENOMIC DNA]</scope>
    <source>
        <strain evidence="9 10">JN25</strain>
    </source>
</reference>
<dbReference type="Proteomes" id="UP000266385">
    <property type="component" value="Unassembled WGS sequence"/>
</dbReference>
<dbReference type="InterPro" id="IPR020094">
    <property type="entry name" value="TruA/RsuA/RluB/E/F_N"/>
</dbReference>
<dbReference type="GO" id="GO:0031119">
    <property type="term" value="P:tRNA pseudouridine synthesis"/>
    <property type="evidence" value="ECO:0007669"/>
    <property type="project" value="UniProtKB-UniRule"/>
</dbReference>
<keyword evidence="3 4" id="KW-0413">Isomerase</keyword>
<dbReference type="PIRSF" id="PIRSF001430">
    <property type="entry name" value="tRNA_psdUrid_synth"/>
    <property type="match status" value="1"/>
</dbReference>
<evidence type="ECO:0000256" key="6">
    <source>
        <dbReference type="PIRSR" id="PIRSR001430-2"/>
    </source>
</evidence>
<dbReference type="GO" id="GO:0160147">
    <property type="term" value="F:tRNA pseudouridine(38-40) synthase activity"/>
    <property type="evidence" value="ECO:0007669"/>
    <property type="project" value="UniProtKB-EC"/>
</dbReference>
<dbReference type="NCBIfam" id="TIGR00071">
    <property type="entry name" value="hisT_truA"/>
    <property type="match status" value="1"/>
</dbReference>
<keyword evidence="2 4" id="KW-0819">tRNA processing</keyword>
<dbReference type="HAMAP" id="MF_00171">
    <property type="entry name" value="TruA"/>
    <property type="match status" value="1"/>
</dbReference>
<dbReference type="InterPro" id="IPR020095">
    <property type="entry name" value="PsdUridine_synth_TruA_C"/>
</dbReference>
<evidence type="ECO:0000256" key="4">
    <source>
        <dbReference type="HAMAP-Rule" id="MF_00171"/>
    </source>
</evidence>
<dbReference type="GO" id="GO:0003723">
    <property type="term" value="F:RNA binding"/>
    <property type="evidence" value="ECO:0007669"/>
    <property type="project" value="InterPro"/>
</dbReference>
<dbReference type="SUPFAM" id="SSF55120">
    <property type="entry name" value="Pseudouridine synthase"/>
    <property type="match status" value="1"/>
</dbReference>
<comment type="function">
    <text evidence="4">Formation of pseudouridine at positions 38, 39 and 40 in the anticodon stem and loop of transfer RNAs.</text>
</comment>
<evidence type="ECO:0000259" key="8">
    <source>
        <dbReference type="Pfam" id="PF01416"/>
    </source>
</evidence>
<comment type="subunit">
    <text evidence="4">Homodimer.</text>
</comment>
<dbReference type="CDD" id="cd02570">
    <property type="entry name" value="PseudoU_synth_EcTruA"/>
    <property type="match status" value="1"/>
</dbReference>
<evidence type="ECO:0000256" key="3">
    <source>
        <dbReference type="ARBA" id="ARBA00023235"/>
    </source>
</evidence>
<protein>
    <recommendedName>
        <fullName evidence="4">tRNA pseudouridine synthase A</fullName>
        <ecNumber evidence="4">5.4.99.12</ecNumber>
    </recommendedName>
    <alternativeName>
        <fullName evidence="4">tRNA pseudouridine(38-40) synthase</fullName>
    </alternativeName>
    <alternativeName>
        <fullName evidence="4">tRNA pseudouridylate synthase I</fullName>
    </alternativeName>
    <alternativeName>
        <fullName evidence="4">tRNA-uridine isomerase I</fullName>
    </alternativeName>
</protein>
<dbReference type="RefSeq" id="WP_119377602.1">
    <property type="nucleotide sequence ID" value="NZ_QWFX01000016.1"/>
</dbReference>
<dbReference type="Gene3D" id="3.30.70.660">
    <property type="entry name" value="Pseudouridine synthase I, catalytic domain, C-terminal subdomain"/>
    <property type="match status" value="1"/>
</dbReference>
<feature type="domain" description="Pseudouridine synthase I TruA alpha/beta" evidence="8">
    <location>
        <begin position="145"/>
        <end position="247"/>
    </location>
</feature>
<gene>
    <name evidence="4 9" type="primary">truA</name>
    <name evidence="9" type="ORF">D1223_17325</name>
</gene>
<dbReference type="Pfam" id="PF01416">
    <property type="entry name" value="PseudoU_synth_1"/>
    <property type="match status" value="2"/>
</dbReference>
<evidence type="ECO:0000256" key="1">
    <source>
        <dbReference type="ARBA" id="ARBA00009375"/>
    </source>
</evidence>
<keyword evidence="10" id="KW-1185">Reference proteome</keyword>
<name>A0A399R5U7_9PROT</name>
<comment type="caution">
    <text evidence="9">The sequence shown here is derived from an EMBL/GenBank/DDBJ whole genome shotgun (WGS) entry which is preliminary data.</text>
</comment>
<organism evidence="9 10">
    <name type="scientific">Henriciella mobilis</name>
    <dbReference type="NCBI Taxonomy" id="2305467"/>
    <lineage>
        <taxon>Bacteria</taxon>
        <taxon>Pseudomonadati</taxon>
        <taxon>Pseudomonadota</taxon>
        <taxon>Alphaproteobacteria</taxon>
        <taxon>Hyphomonadales</taxon>
        <taxon>Hyphomonadaceae</taxon>
        <taxon>Henriciella</taxon>
    </lineage>
</organism>
<dbReference type="PANTHER" id="PTHR11142:SF0">
    <property type="entry name" value="TRNA PSEUDOURIDINE SYNTHASE-LIKE 1"/>
    <property type="match status" value="1"/>
</dbReference>
<accession>A0A399R5U7</accession>